<keyword evidence="3" id="KW-0998">Cell outer membrane</keyword>
<dbReference type="Proteomes" id="UP001204144">
    <property type="component" value="Unassembled WGS sequence"/>
</dbReference>
<evidence type="ECO:0000256" key="4">
    <source>
        <dbReference type="PROSITE-ProRule" id="PRU00473"/>
    </source>
</evidence>
<dbReference type="GO" id="GO:0009279">
    <property type="term" value="C:cell outer membrane"/>
    <property type="evidence" value="ECO:0007669"/>
    <property type="project" value="UniProtKB-SubCell"/>
</dbReference>
<dbReference type="SUPFAM" id="SSF48452">
    <property type="entry name" value="TPR-like"/>
    <property type="match status" value="1"/>
</dbReference>
<feature type="domain" description="OmpA-like" evidence="5">
    <location>
        <begin position="508"/>
        <end position="622"/>
    </location>
</feature>
<comment type="caution">
    <text evidence="6">The sequence shown here is derived from an EMBL/GenBank/DDBJ whole genome shotgun (WGS) entry which is preliminary data.</text>
</comment>
<protein>
    <submittedName>
        <fullName evidence="6">Flagellar motor protein MotB</fullName>
    </submittedName>
</protein>
<comment type="subcellular location">
    <subcellularLocation>
        <location evidence="1">Cell outer membrane</location>
    </subcellularLocation>
</comment>
<dbReference type="Pfam" id="PF07676">
    <property type="entry name" value="PD40"/>
    <property type="match status" value="3"/>
</dbReference>
<dbReference type="PANTHER" id="PTHR30329">
    <property type="entry name" value="STATOR ELEMENT OF FLAGELLAR MOTOR COMPLEX"/>
    <property type="match status" value="1"/>
</dbReference>
<dbReference type="PROSITE" id="PS51123">
    <property type="entry name" value="OMPA_2"/>
    <property type="match status" value="1"/>
</dbReference>
<dbReference type="Gene3D" id="3.30.1330.60">
    <property type="entry name" value="OmpA-like domain"/>
    <property type="match status" value="1"/>
</dbReference>
<keyword evidence="6" id="KW-0966">Cell projection</keyword>
<dbReference type="SUPFAM" id="SSF82171">
    <property type="entry name" value="DPP6 N-terminal domain-like"/>
    <property type="match status" value="1"/>
</dbReference>
<dbReference type="Pfam" id="PF00691">
    <property type="entry name" value="OmpA"/>
    <property type="match status" value="1"/>
</dbReference>
<evidence type="ECO:0000313" key="6">
    <source>
        <dbReference type="EMBL" id="MCP9761703.1"/>
    </source>
</evidence>
<accession>A0AAE3GYU4</accession>
<dbReference type="CDD" id="cd07185">
    <property type="entry name" value="OmpA_C-like"/>
    <property type="match status" value="1"/>
</dbReference>
<dbReference type="SUPFAM" id="SSF103088">
    <property type="entry name" value="OmpA-like"/>
    <property type="match status" value="1"/>
</dbReference>
<keyword evidence="2 4" id="KW-0472">Membrane</keyword>
<reference evidence="6 7" key="1">
    <citation type="submission" date="2018-11" db="EMBL/GenBank/DDBJ databases">
        <title>Novel bacteria species description.</title>
        <authorList>
            <person name="Han J.-H."/>
        </authorList>
    </citation>
    <scope>NUCLEOTIDE SEQUENCE [LARGE SCALE GENOMIC DNA]</scope>
    <source>
        <strain evidence="6 7">KCTC23259</strain>
    </source>
</reference>
<evidence type="ECO:0000256" key="3">
    <source>
        <dbReference type="ARBA" id="ARBA00023237"/>
    </source>
</evidence>
<dbReference type="AlphaFoldDB" id="A0AAE3GYU4"/>
<proteinExistence type="predicted"/>
<evidence type="ECO:0000256" key="1">
    <source>
        <dbReference type="ARBA" id="ARBA00004442"/>
    </source>
</evidence>
<dbReference type="RefSeq" id="WP_255035444.1">
    <property type="nucleotide sequence ID" value="NZ_RJUF01000002.1"/>
</dbReference>
<name>A0AAE3GYU4_9BACT</name>
<keyword evidence="7" id="KW-1185">Reference proteome</keyword>
<dbReference type="PRINTS" id="PR01021">
    <property type="entry name" value="OMPADOMAIN"/>
</dbReference>
<gene>
    <name evidence="6" type="ORF">EGI31_01965</name>
</gene>
<dbReference type="InterPro" id="IPR050330">
    <property type="entry name" value="Bact_OuterMem_StrucFunc"/>
</dbReference>
<sequence length="622" mass="70646">MAHKSFIILLFISVSVFAQDKKTLMLFEKGKKDFMERKYDSALENFEKYLEKDSSKTEAYFRIAQIHESFRNQKKATAFYLKVIEKDTAGVGFVQAYTYLGSRALENHRFEDAKKYLTVSLNNTNKNSIIYQQIQKQIKTAEFGIQAIAKPLNIKPEPLIDVLNFKNKQYFPVLTADNSTIIFTARNDLEDENIYISESKNNVWGKPTSISKEINTPYNEGTCSISADGKIMVFTSCEGRDSFGSCDLFITKKEGENWSIPKNLGPNINSNFWDSQPSLSSDGSKLFFSSERPLGQGKKDIWMSELDEKGNWKKAVNLGKNINTSYDEVSPFIHANGYSLFFSSNGKEGMGKFDIYLTSIKRGFGGEVLNMGYPINTGDDELSLFISADGKKAFYSVDKNEKVSLYQFSIPAELSDKIDRTHYLKGFVLDQKTNKPLYTTIELVDIKTGEKISKFLSDPITGDYMAILPGDGEYVLYVETPNYFFKSLKFDFTRDDEGKRLDILLTKIEKETKEVLENIFFDSGSAVLRKESDIELKKLKELLQKNASLKVEISGHTDDIGNDATNKELSKKRAMAVVEFLKTEGIVADRIVPIGYGETQPKVKNDSEANRQLNRRIEIKFL</sequence>
<evidence type="ECO:0000256" key="2">
    <source>
        <dbReference type="ARBA" id="ARBA00023136"/>
    </source>
</evidence>
<dbReference type="EMBL" id="RJUF01000002">
    <property type="protein sequence ID" value="MCP9761703.1"/>
    <property type="molecule type" value="Genomic_DNA"/>
</dbReference>
<evidence type="ECO:0000259" key="5">
    <source>
        <dbReference type="PROSITE" id="PS51123"/>
    </source>
</evidence>
<dbReference type="InterPro" id="IPR011990">
    <property type="entry name" value="TPR-like_helical_dom_sf"/>
</dbReference>
<evidence type="ECO:0000313" key="7">
    <source>
        <dbReference type="Proteomes" id="UP001204144"/>
    </source>
</evidence>
<dbReference type="InterPro" id="IPR011042">
    <property type="entry name" value="6-blade_b-propeller_TolB-like"/>
</dbReference>
<keyword evidence="6" id="KW-0282">Flagellum</keyword>
<dbReference type="Gene3D" id="1.25.40.10">
    <property type="entry name" value="Tetratricopeptide repeat domain"/>
    <property type="match status" value="1"/>
</dbReference>
<dbReference type="InterPro" id="IPR011659">
    <property type="entry name" value="WD40"/>
</dbReference>
<organism evidence="6 7">
    <name type="scientific">Lacihabitans soyangensis</name>
    <dbReference type="NCBI Taxonomy" id="869394"/>
    <lineage>
        <taxon>Bacteria</taxon>
        <taxon>Pseudomonadati</taxon>
        <taxon>Bacteroidota</taxon>
        <taxon>Cytophagia</taxon>
        <taxon>Cytophagales</taxon>
        <taxon>Leadbetterellaceae</taxon>
        <taxon>Lacihabitans</taxon>
    </lineage>
</organism>
<dbReference type="InterPro" id="IPR006665">
    <property type="entry name" value="OmpA-like"/>
</dbReference>
<dbReference type="InterPro" id="IPR036737">
    <property type="entry name" value="OmpA-like_sf"/>
</dbReference>
<keyword evidence="6" id="KW-0969">Cilium</keyword>
<dbReference type="Gene3D" id="2.120.10.30">
    <property type="entry name" value="TolB, C-terminal domain"/>
    <property type="match status" value="1"/>
</dbReference>
<dbReference type="PANTHER" id="PTHR30329:SF21">
    <property type="entry name" value="LIPOPROTEIN YIAD-RELATED"/>
    <property type="match status" value="1"/>
</dbReference>
<dbReference type="InterPro" id="IPR006664">
    <property type="entry name" value="OMP_bac"/>
</dbReference>